<keyword evidence="2" id="KW-1185">Reference proteome</keyword>
<dbReference type="PROSITE" id="PS51257">
    <property type="entry name" value="PROKAR_LIPOPROTEIN"/>
    <property type="match status" value="1"/>
</dbReference>
<reference evidence="1" key="1">
    <citation type="submission" date="2022-03" db="EMBL/GenBank/DDBJ databases">
        <title>De novo assembled genomes of Belliella spp. (Cyclobacteriaceae) strains.</title>
        <authorList>
            <person name="Szabo A."/>
            <person name="Korponai K."/>
            <person name="Felfoldi T."/>
        </authorList>
    </citation>
    <scope>NUCLEOTIDE SEQUENCE</scope>
    <source>
        <strain evidence="1">DSM 107340</strain>
    </source>
</reference>
<name>A0ABS9UNK8_9BACT</name>
<dbReference type="Proteomes" id="UP001165488">
    <property type="component" value="Unassembled WGS sequence"/>
</dbReference>
<dbReference type="RefSeq" id="WP_241274349.1">
    <property type="nucleotide sequence ID" value="NZ_JAKZGS010000004.1"/>
</dbReference>
<gene>
    <name evidence="1" type="ORF">MM236_07555</name>
</gene>
<organism evidence="1 2">
    <name type="scientific">Belliella calami</name>
    <dbReference type="NCBI Taxonomy" id="2923436"/>
    <lineage>
        <taxon>Bacteria</taxon>
        <taxon>Pseudomonadati</taxon>
        <taxon>Bacteroidota</taxon>
        <taxon>Cytophagia</taxon>
        <taxon>Cytophagales</taxon>
        <taxon>Cyclobacteriaceae</taxon>
        <taxon>Belliella</taxon>
    </lineage>
</organism>
<evidence type="ECO:0000313" key="1">
    <source>
        <dbReference type="EMBL" id="MCH7397838.1"/>
    </source>
</evidence>
<comment type="caution">
    <text evidence="1">The sequence shown here is derived from an EMBL/GenBank/DDBJ whole genome shotgun (WGS) entry which is preliminary data.</text>
</comment>
<protein>
    <submittedName>
        <fullName evidence="1">DUF4221 domain-containing protein</fullName>
    </submittedName>
</protein>
<dbReference type="InterPro" id="IPR011044">
    <property type="entry name" value="Quino_amine_DH_bsu"/>
</dbReference>
<dbReference type="Pfam" id="PF13970">
    <property type="entry name" value="DUF4221"/>
    <property type="match status" value="1"/>
</dbReference>
<dbReference type="EMBL" id="JAKZGS010000004">
    <property type="protein sequence ID" value="MCH7397838.1"/>
    <property type="molecule type" value="Genomic_DNA"/>
</dbReference>
<sequence length="378" mass="43255">MKNLLTIIILIFLASCSERKETTYGNSYDDIQLSMDTVVVDSKDEILMATTSFPTFPTNADPSKAYFWHGRSANLEIIDLDKLELIEKIGFEKEGPNGVGQNMYQGFMIGDSLLALGNWNQVTLVDMKGNVQQRIKLNEDWIKEGLDELSSLSVLGFSDDGDLMYCGITNFSRLNSNIVKVDLKNKTTQLIELPEYDKRENFRITHKEEIEGGTSMSMISPSLELGKNYDKIIFWSDAFNNVYVYDSETDSLKFEMITSKLTANEKMGTYKNDVTSHEAMTEEMDKIYLEVSFSKLLWDDKNNVYYRFSSYNLPKIADEKTKGKIFLSIIKENFEIMAEKEVSDVFQTVPSAQFVKDGLIYCFLNVDDELGYVRIKIN</sequence>
<accession>A0ABS9UNK8</accession>
<proteinExistence type="predicted"/>
<dbReference type="InterPro" id="IPR025316">
    <property type="entry name" value="DUF4221"/>
</dbReference>
<dbReference type="SUPFAM" id="SSF50969">
    <property type="entry name" value="YVTN repeat-like/Quinoprotein amine dehydrogenase"/>
    <property type="match status" value="1"/>
</dbReference>
<evidence type="ECO:0000313" key="2">
    <source>
        <dbReference type="Proteomes" id="UP001165488"/>
    </source>
</evidence>